<organism evidence="2">
    <name type="scientific">Melampsora larici-populina (strain 98AG31 / pathotype 3-4-7)</name>
    <name type="common">Poplar leaf rust fungus</name>
    <dbReference type="NCBI Taxonomy" id="747676"/>
    <lineage>
        <taxon>Eukaryota</taxon>
        <taxon>Fungi</taxon>
        <taxon>Dikarya</taxon>
        <taxon>Basidiomycota</taxon>
        <taxon>Pucciniomycotina</taxon>
        <taxon>Pucciniomycetes</taxon>
        <taxon>Pucciniales</taxon>
        <taxon>Melampsoraceae</taxon>
        <taxon>Melampsora</taxon>
    </lineage>
</organism>
<dbReference type="OrthoDB" id="2507437at2759"/>
<dbReference type="EMBL" id="GL883107">
    <property type="protein sequence ID" value="EGG06742.1"/>
    <property type="molecule type" value="Genomic_DNA"/>
</dbReference>
<sequence>MPWKHGTKPIEHVFGWMCVISPNLAVLDARQMVPKLHAVVKSVMSGIIKISKSEHLHSGYEFAFSKEPDSEHIDRLCYFPTDKEITYNLTVAKKRAISLASFVGMHNASIVDTPVGLSGNKVLGDVSTCMAESYDVEYNFGPEKSLKAAVAAAAEATDEQQQTDVLLSTIPEDLDQEIFNNVAMSLLTILGPNDSSLSEERNEAALADFAGADHHLDTLVLNNQDGMKLEK</sequence>
<gene>
    <name evidence="1" type="ORF">MELLADRAFT_86362</name>
</gene>
<dbReference type="VEuPathDB" id="FungiDB:MELLADRAFT_86362"/>
<reference evidence="2" key="1">
    <citation type="journal article" date="2011" name="Proc. Natl. Acad. Sci. U.S.A.">
        <title>Obligate biotrophy features unraveled by the genomic analysis of rust fungi.</title>
        <authorList>
            <person name="Duplessis S."/>
            <person name="Cuomo C.A."/>
            <person name="Lin Y.-C."/>
            <person name="Aerts A."/>
            <person name="Tisserant E."/>
            <person name="Veneault-Fourrey C."/>
            <person name="Joly D.L."/>
            <person name="Hacquard S."/>
            <person name="Amselem J."/>
            <person name="Cantarel B.L."/>
            <person name="Chiu R."/>
            <person name="Coutinho P.M."/>
            <person name="Feau N."/>
            <person name="Field M."/>
            <person name="Frey P."/>
            <person name="Gelhaye E."/>
            <person name="Goldberg J."/>
            <person name="Grabherr M.G."/>
            <person name="Kodira C.D."/>
            <person name="Kohler A."/>
            <person name="Kuees U."/>
            <person name="Lindquist E.A."/>
            <person name="Lucas S.M."/>
            <person name="Mago R."/>
            <person name="Mauceli E."/>
            <person name="Morin E."/>
            <person name="Murat C."/>
            <person name="Pangilinan J.L."/>
            <person name="Park R."/>
            <person name="Pearson M."/>
            <person name="Quesneville H."/>
            <person name="Rouhier N."/>
            <person name="Sakthikumar S."/>
            <person name="Salamov A.A."/>
            <person name="Schmutz J."/>
            <person name="Selles B."/>
            <person name="Shapiro H."/>
            <person name="Tanguay P."/>
            <person name="Tuskan G.A."/>
            <person name="Henrissat B."/>
            <person name="Van de Peer Y."/>
            <person name="Rouze P."/>
            <person name="Ellis J.G."/>
            <person name="Dodds P.N."/>
            <person name="Schein J.E."/>
            <person name="Zhong S."/>
            <person name="Hamelin R.C."/>
            <person name="Grigoriev I.V."/>
            <person name="Szabo L.J."/>
            <person name="Martin F."/>
        </authorList>
    </citation>
    <scope>NUCLEOTIDE SEQUENCE [LARGE SCALE GENOMIC DNA]</scope>
    <source>
        <strain evidence="2">98AG31 / pathotype 3-4-7</strain>
    </source>
</reference>
<proteinExistence type="predicted"/>
<evidence type="ECO:0000313" key="1">
    <source>
        <dbReference type="EMBL" id="EGG06742.1"/>
    </source>
</evidence>
<dbReference type="RefSeq" id="XP_007410182.1">
    <property type="nucleotide sequence ID" value="XM_007410120.1"/>
</dbReference>
<name>F4RLJ4_MELLP</name>
<accession>F4RLJ4</accession>
<dbReference type="Proteomes" id="UP000001072">
    <property type="component" value="Unassembled WGS sequence"/>
</dbReference>
<dbReference type="KEGG" id="mlr:MELLADRAFT_86362"/>
<dbReference type="GeneID" id="18934166"/>
<evidence type="ECO:0000313" key="2">
    <source>
        <dbReference type="Proteomes" id="UP000001072"/>
    </source>
</evidence>
<keyword evidence="2" id="KW-1185">Reference proteome</keyword>
<dbReference type="AlphaFoldDB" id="F4RLJ4"/>
<protein>
    <submittedName>
        <fullName evidence="1">Uncharacterized protein</fullName>
    </submittedName>
</protein>
<dbReference type="HOGENOM" id="CLU_094661_0_0_1"/>
<dbReference type="InParanoid" id="F4RLJ4"/>